<organism evidence="7 8">
    <name type="scientific">Mycena albidolilacea</name>
    <dbReference type="NCBI Taxonomy" id="1033008"/>
    <lineage>
        <taxon>Eukaryota</taxon>
        <taxon>Fungi</taxon>
        <taxon>Dikarya</taxon>
        <taxon>Basidiomycota</taxon>
        <taxon>Agaricomycotina</taxon>
        <taxon>Agaricomycetes</taxon>
        <taxon>Agaricomycetidae</taxon>
        <taxon>Agaricales</taxon>
        <taxon>Marasmiineae</taxon>
        <taxon>Mycenaceae</taxon>
        <taxon>Mycena</taxon>
    </lineage>
</organism>
<dbReference type="InterPro" id="IPR051694">
    <property type="entry name" value="Immunoregulatory_rcpt-like"/>
</dbReference>
<evidence type="ECO:0000256" key="3">
    <source>
        <dbReference type="ARBA" id="ARBA00022989"/>
    </source>
</evidence>
<evidence type="ECO:0000256" key="4">
    <source>
        <dbReference type="ARBA" id="ARBA00023136"/>
    </source>
</evidence>
<evidence type="ECO:0000256" key="6">
    <source>
        <dbReference type="SAM" id="Phobius"/>
    </source>
</evidence>
<comment type="subcellular location">
    <subcellularLocation>
        <location evidence="1">Membrane</location>
        <topology evidence="1">Single-pass membrane protein</topology>
    </subcellularLocation>
</comment>
<reference evidence="7" key="1">
    <citation type="submission" date="2023-03" db="EMBL/GenBank/DDBJ databases">
        <title>Massive genome expansion in bonnet fungi (Mycena s.s.) driven by repeated elements and novel gene families across ecological guilds.</title>
        <authorList>
            <consortium name="Lawrence Berkeley National Laboratory"/>
            <person name="Harder C.B."/>
            <person name="Miyauchi S."/>
            <person name="Viragh M."/>
            <person name="Kuo A."/>
            <person name="Thoen E."/>
            <person name="Andreopoulos B."/>
            <person name="Lu D."/>
            <person name="Skrede I."/>
            <person name="Drula E."/>
            <person name="Henrissat B."/>
            <person name="Morin E."/>
            <person name="Kohler A."/>
            <person name="Barry K."/>
            <person name="LaButti K."/>
            <person name="Morin E."/>
            <person name="Salamov A."/>
            <person name="Lipzen A."/>
            <person name="Mereny Z."/>
            <person name="Hegedus B."/>
            <person name="Baldrian P."/>
            <person name="Stursova M."/>
            <person name="Weitz H."/>
            <person name="Taylor A."/>
            <person name="Grigoriev I.V."/>
            <person name="Nagy L.G."/>
            <person name="Martin F."/>
            <person name="Kauserud H."/>
        </authorList>
    </citation>
    <scope>NUCLEOTIDE SEQUENCE</scope>
    <source>
        <strain evidence="7">CBHHK002</strain>
    </source>
</reference>
<feature type="compositionally biased region" description="Low complexity" evidence="5">
    <location>
        <begin position="293"/>
        <end position="303"/>
    </location>
</feature>
<gene>
    <name evidence="7" type="ORF">DFH08DRAFT_1085568</name>
</gene>
<feature type="compositionally biased region" description="Low complexity" evidence="5">
    <location>
        <begin position="274"/>
        <end position="286"/>
    </location>
</feature>
<keyword evidence="3 6" id="KW-1133">Transmembrane helix</keyword>
<evidence type="ECO:0000256" key="2">
    <source>
        <dbReference type="ARBA" id="ARBA00022692"/>
    </source>
</evidence>
<dbReference type="EMBL" id="JARIHO010000048">
    <property type="protein sequence ID" value="KAJ7322882.1"/>
    <property type="molecule type" value="Genomic_DNA"/>
</dbReference>
<accession>A0AAD7EGF5</accession>
<dbReference type="AlphaFoldDB" id="A0AAD7EGF5"/>
<evidence type="ECO:0000313" key="7">
    <source>
        <dbReference type="EMBL" id="KAJ7322882.1"/>
    </source>
</evidence>
<dbReference type="Proteomes" id="UP001218218">
    <property type="component" value="Unassembled WGS sequence"/>
</dbReference>
<dbReference type="GO" id="GO:0016020">
    <property type="term" value="C:membrane"/>
    <property type="evidence" value="ECO:0007669"/>
    <property type="project" value="UniProtKB-SubCell"/>
</dbReference>
<feature type="region of interest" description="Disordered" evidence="5">
    <location>
        <begin position="342"/>
        <end position="408"/>
    </location>
</feature>
<keyword evidence="4 6" id="KW-0472">Membrane</keyword>
<name>A0AAD7EGF5_9AGAR</name>
<dbReference type="GO" id="GO:0071944">
    <property type="term" value="C:cell periphery"/>
    <property type="evidence" value="ECO:0007669"/>
    <property type="project" value="UniProtKB-ARBA"/>
</dbReference>
<evidence type="ECO:0000256" key="1">
    <source>
        <dbReference type="ARBA" id="ARBA00004167"/>
    </source>
</evidence>
<sequence>MSTQFYRINVTSPLVQYFNGQWNVSPQPDQALSASCHGGGSGGPPNYPNCSASLQFIGKNITLSLVDIHCDGNDNINNCTTYFYGGSQQTFKPGDGSELTFTFPATGSEELHNFNLTASNIDLGYFNLSSTVASMDDLRVQDDALAFVYEPQDAWRNMTSSPGFDGGNVHTTTQLNANVTFSFKGDRVALYGTVSAQGGDYTAQLDNGLALNLTEKIAFSPLLPNIFLPELIFFAAGLDAGDHNVTLVSTSPGVFTVDYAVVDADMNPNLLRASSSSTMSPGTSSTVLPDTTGASPSSAPSQHSSGLSGARLIGLIAGVAVLLALLLIAIGYIVCLRRRRNRREEETPRSLDDFPPPHPTGATPAPTEYTQPSQQPLFLVPQPQPQRTSWDARSFDSRSSATLDESSEGYQTEVYAKQKFDSYARGSLPVGFGKNRYDV</sequence>
<feature type="compositionally biased region" description="Low complexity" evidence="5">
    <location>
        <begin position="360"/>
        <end position="381"/>
    </location>
</feature>
<dbReference type="Gene3D" id="2.60.120.260">
    <property type="entry name" value="Galactose-binding domain-like"/>
    <property type="match status" value="1"/>
</dbReference>
<keyword evidence="2 6" id="KW-0812">Transmembrane</keyword>
<comment type="caution">
    <text evidence="7">The sequence shown here is derived from an EMBL/GenBank/DDBJ whole genome shotgun (WGS) entry which is preliminary data.</text>
</comment>
<evidence type="ECO:0000313" key="8">
    <source>
        <dbReference type="Proteomes" id="UP001218218"/>
    </source>
</evidence>
<keyword evidence="8" id="KW-1185">Reference proteome</keyword>
<evidence type="ECO:0000256" key="5">
    <source>
        <dbReference type="SAM" id="MobiDB-lite"/>
    </source>
</evidence>
<proteinExistence type="predicted"/>
<feature type="compositionally biased region" description="Polar residues" evidence="5">
    <location>
        <begin position="387"/>
        <end position="408"/>
    </location>
</feature>
<feature type="region of interest" description="Disordered" evidence="5">
    <location>
        <begin position="272"/>
        <end position="303"/>
    </location>
</feature>
<feature type="transmembrane region" description="Helical" evidence="6">
    <location>
        <begin position="312"/>
        <end position="335"/>
    </location>
</feature>
<feature type="compositionally biased region" description="Basic and acidic residues" evidence="5">
    <location>
        <begin position="342"/>
        <end position="352"/>
    </location>
</feature>
<evidence type="ECO:0008006" key="9">
    <source>
        <dbReference type="Google" id="ProtNLM"/>
    </source>
</evidence>
<protein>
    <recommendedName>
        <fullName evidence="9">Transmembrane protein</fullName>
    </recommendedName>
</protein>
<dbReference type="PANTHER" id="PTHR15549">
    <property type="entry name" value="PAIRED IMMUNOGLOBULIN-LIKE TYPE 2 RECEPTOR"/>
    <property type="match status" value="1"/>
</dbReference>